<organism evidence="2 3">
    <name type="scientific">Zoarces viviparus</name>
    <name type="common">Viviparous eelpout</name>
    <name type="synonym">Blennius viviparus</name>
    <dbReference type="NCBI Taxonomy" id="48416"/>
    <lineage>
        <taxon>Eukaryota</taxon>
        <taxon>Metazoa</taxon>
        <taxon>Chordata</taxon>
        <taxon>Craniata</taxon>
        <taxon>Vertebrata</taxon>
        <taxon>Euteleostomi</taxon>
        <taxon>Actinopterygii</taxon>
        <taxon>Neopterygii</taxon>
        <taxon>Teleostei</taxon>
        <taxon>Neoteleostei</taxon>
        <taxon>Acanthomorphata</taxon>
        <taxon>Eupercaria</taxon>
        <taxon>Perciformes</taxon>
        <taxon>Cottioidei</taxon>
        <taxon>Zoarcales</taxon>
        <taxon>Zoarcidae</taxon>
        <taxon>Zoarcinae</taxon>
        <taxon>Zoarces</taxon>
    </lineage>
</organism>
<name>A0AAW1DXD4_ZOAVI</name>
<proteinExistence type="predicted"/>
<dbReference type="Proteomes" id="UP001488805">
    <property type="component" value="Unassembled WGS sequence"/>
</dbReference>
<evidence type="ECO:0000313" key="3">
    <source>
        <dbReference type="Proteomes" id="UP001488805"/>
    </source>
</evidence>
<gene>
    <name evidence="2" type="ORF">VZT92_025530</name>
</gene>
<feature type="region of interest" description="Disordered" evidence="1">
    <location>
        <begin position="1"/>
        <end position="43"/>
    </location>
</feature>
<sequence>MQPTTQRPQDRTHCQQSPQNHPDPPAPCPSLPPGLLGDSGVGNRRATYTWKHIAEEAETESQAPAQGQDL</sequence>
<dbReference type="AlphaFoldDB" id="A0AAW1DXD4"/>
<dbReference type="EMBL" id="JBCEZU010000586">
    <property type="protein sequence ID" value="KAK9514843.1"/>
    <property type="molecule type" value="Genomic_DNA"/>
</dbReference>
<keyword evidence="3" id="KW-1185">Reference proteome</keyword>
<comment type="caution">
    <text evidence="2">The sequence shown here is derived from an EMBL/GenBank/DDBJ whole genome shotgun (WGS) entry which is preliminary data.</text>
</comment>
<accession>A0AAW1DXD4</accession>
<reference evidence="2 3" key="1">
    <citation type="journal article" date="2024" name="Genome Biol. Evol.">
        <title>Chromosome-level genome assembly of the viviparous eelpout Zoarces viviparus.</title>
        <authorList>
            <person name="Fuhrmann N."/>
            <person name="Brasseur M.V."/>
            <person name="Bakowski C.E."/>
            <person name="Podsiadlowski L."/>
            <person name="Prost S."/>
            <person name="Krehenwinkel H."/>
            <person name="Mayer C."/>
        </authorList>
    </citation>
    <scope>NUCLEOTIDE SEQUENCE [LARGE SCALE GENOMIC DNA]</scope>
    <source>
        <strain evidence="2">NO-MEL_2022_Ind0_liver</strain>
    </source>
</reference>
<evidence type="ECO:0000256" key="1">
    <source>
        <dbReference type="SAM" id="MobiDB-lite"/>
    </source>
</evidence>
<evidence type="ECO:0000313" key="2">
    <source>
        <dbReference type="EMBL" id="KAK9514843.1"/>
    </source>
</evidence>
<feature type="compositionally biased region" description="Pro residues" evidence="1">
    <location>
        <begin position="21"/>
        <end position="32"/>
    </location>
</feature>
<protein>
    <submittedName>
        <fullName evidence="2">Uncharacterized protein</fullName>
    </submittedName>
</protein>